<keyword evidence="1" id="KW-0812">Transmembrane</keyword>
<protein>
    <submittedName>
        <fullName evidence="2">Uncharacterized protein</fullName>
    </submittedName>
</protein>
<reference evidence="2 3" key="1">
    <citation type="submission" date="2013-11" db="EMBL/GenBank/DDBJ databases">
        <title>Draft genome of the bovine lungworm Dictyocaulus viviparus.</title>
        <authorList>
            <person name="Mitreva M."/>
        </authorList>
    </citation>
    <scope>NUCLEOTIDE SEQUENCE [LARGE SCALE GENOMIC DNA]</scope>
    <source>
        <strain evidence="2 3">HannoverDv2000</strain>
    </source>
</reference>
<gene>
    <name evidence="2" type="ORF">DICVIV_07496</name>
</gene>
<name>A0A0D8XRM5_DICVI</name>
<feature type="transmembrane region" description="Helical" evidence="1">
    <location>
        <begin position="37"/>
        <end position="56"/>
    </location>
</feature>
<evidence type="ECO:0000313" key="2">
    <source>
        <dbReference type="EMBL" id="KJH46422.1"/>
    </source>
</evidence>
<dbReference type="AlphaFoldDB" id="A0A0D8XRM5"/>
<keyword evidence="3" id="KW-1185">Reference proteome</keyword>
<sequence length="141" mass="16897">MKKSLVPSSIHSWGYYRLGYLDHLYDTLLSCFSPLLAFQHCSVLDLFFIVCLSISLRKKINCRNEQKMMDACVEEKLGLTRPKLGYFSKLHVHESIHPRPENKVRDYKAEAAKVLHELPDDYHFRKDYRNYNDWRHKFWES</sequence>
<organism evidence="2 3">
    <name type="scientific">Dictyocaulus viviparus</name>
    <name type="common">Bovine lungworm</name>
    <dbReference type="NCBI Taxonomy" id="29172"/>
    <lineage>
        <taxon>Eukaryota</taxon>
        <taxon>Metazoa</taxon>
        <taxon>Ecdysozoa</taxon>
        <taxon>Nematoda</taxon>
        <taxon>Chromadorea</taxon>
        <taxon>Rhabditida</taxon>
        <taxon>Rhabditina</taxon>
        <taxon>Rhabditomorpha</taxon>
        <taxon>Strongyloidea</taxon>
        <taxon>Metastrongylidae</taxon>
        <taxon>Dictyocaulus</taxon>
    </lineage>
</organism>
<dbReference type="STRING" id="29172.A0A0D8XRM5"/>
<dbReference type="Proteomes" id="UP000053766">
    <property type="component" value="Unassembled WGS sequence"/>
</dbReference>
<dbReference type="OrthoDB" id="276296at2759"/>
<evidence type="ECO:0000313" key="3">
    <source>
        <dbReference type="Proteomes" id="UP000053766"/>
    </source>
</evidence>
<proteinExistence type="predicted"/>
<reference evidence="3" key="2">
    <citation type="journal article" date="2016" name="Sci. Rep.">
        <title>Dictyocaulus viviparus genome, variome and transcriptome elucidate lungworm biology and support future intervention.</title>
        <authorList>
            <person name="McNulty S.N."/>
            <person name="Strube C."/>
            <person name="Rosa B.A."/>
            <person name="Martin J.C."/>
            <person name="Tyagi R."/>
            <person name="Choi Y.J."/>
            <person name="Wang Q."/>
            <person name="Hallsworth Pepin K."/>
            <person name="Zhang X."/>
            <person name="Ozersky P."/>
            <person name="Wilson R.K."/>
            <person name="Sternberg P.W."/>
            <person name="Gasser R.B."/>
            <person name="Mitreva M."/>
        </authorList>
    </citation>
    <scope>NUCLEOTIDE SEQUENCE [LARGE SCALE GENOMIC DNA]</scope>
    <source>
        <strain evidence="3">HannoverDv2000</strain>
    </source>
</reference>
<keyword evidence="1" id="KW-1133">Transmembrane helix</keyword>
<keyword evidence="1" id="KW-0472">Membrane</keyword>
<accession>A0A0D8XRM5</accession>
<evidence type="ECO:0000256" key="1">
    <source>
        <dbReference type="SAM" id="Phobius"/>
    </source>
</evidence>
<dbReference type="EMBL" id="KN716353">
    <property type="protein sequence ID" value="KJH46422.1"/>
    <property type="molecule type" value="Genomic_DNA"/>
</dbReference>